<name>A0A1S6HW15_9GAMM</name>
<dbReference type="SUPFAM" id="SSF47413">
    <property type="entry name" value="lambda repressor-like DNA-binding domains"/>
    <property type="match status" value="1"/>
</dbReference>
<organism evidence="2 3">
    <name type="scientific">Shewanella psychrophila</name>
    <dbReference type="NCBI Taxonomy" id="225848"/>
    <lineage>
        <taxon>Bacteria</taxon>
        <taxon>Pseudomonadati</taxon>
        <taxon>Pseudomonadota</taxon>
        <taxon>Gammaproteobacteria</taxon>
        <taxon>Alteromonadales</taxon>
        <taxon>Shewanellaceae</taxon>
        <taxon>Shewanella</taxon>
    </lineage>
</organism>
<evidence type="ECO:0000259" key="1">
    <source>
        <dbReference type="PROSITE" id="PS50943"/>
    </source>
</evidence>
<dbReference type="SUPFAM" id="SSF51306">
    <property type="entry name" value="LexA/Signal peptidase"/>
    <property type="match status" value="1"/>
</dbReference>
<dbReference type="GO" id="GO:0003677">
    <property type="term" value="F:DNA binding"/>
    <property type="evidence" value="ECO:0007669"/>
    <property type="project" value="InterPro"/>
</dbReference>
<dbReference type="EMBL" id="CP014782">
    <property type="protein sequence ID" value="AQS39760.1"/>
    <property type="molecule type" value="Genomic_DNA"/>
</dbReference>
<feature type="domain" description="HTH cro/C1-type" evidence="1">
    <location>
        <begin position="17"/>
        <end position="54"/>
    </location>
</feature>
<dbReference type="InterPro" id="IPR010982">
    <property type="entry name" value="Lambda_DNA-bd_dom_sf"/>
</dbReference>
<dbReference type="InterPro" id="IPR039418">
    <property type="entry name" value="LexA-like"/>
</dbReference>
<dbReference type="AlphaFoldDB" id="A0A1S6HW15"/>
<dbReference type="KEGG" id="spsw:Sps_04677"/>
<dbReference type="SMART" id="SM00530">
    <property type="entry name" value="HTH_XRE"/>
    <property type="match status" value="1"/>
</dbReference>
<dbReference type="CDD" id="cd06529">
    <property type="entry name" value="S24_LexA-like"/>
    <property type="match status" value="1"/>
</dbReference>
<evidence type="ECO:0000313" key="3">
    <source>
        <dbReference type="Proteomes" id="UP000189545"/>
    </source>
</evidence>
<sequence length="221" mass="24857">MGFLIDERHKKLIGERIKKARHSKGLTQSEAANLIGAKPNAWGMWEKGERSPRLYGEQGICGIAKGLCVTTSYLLGESDVENDGINNTGFLSGETIHTKSGSVVEQSSELISIHSSLLDNHGVQNFTFLSVVDDSMAPELCMNDTVLLDFKISSFHRVDIYAIFDEGSIWFRWIRKEVGGQYRLYANDRLHSSDQLLSKVELDNIQILGRVAWVGRWIKNR</sequence>
<dbReference type="Gene3D" id="1.10.260.40">
    <property type="entry name" value="lambda repressor-like DNA-binding domains"/>
    <property type="match status" value="1"/>
</dbReference>
<keyword evidence="3" id="KW-1185">Reference proteome</keyword>
<dbReference type="RefSeq" id="WP_077754609.1">
    <property type="nucleotide sequence ID" value="NZ_CP014782.1"/>
</dbReference>
<dbReference type="OrthoDB" id="9791537at2"/>
<dbReference type="Gene3D" id="2.10.109.10">
    <property type="entry name" value="Umud Fragment, subunit A"/>
    <property type="match status" value="1"/>
</dbReference>
<dbReference type="Pfam" id="PF00717">
    <property type="entry name" value="Peptidase_S24"/>
    <property type="match status" value="1"/>
</dbReference>
<dbReference type="Proteomes" id="UP000189545">
    <property type="component" value="Chromosome"/>
</dbReference>
<proteinExistence type="predicted"/>
<protein>
    <submittedName>
        <fullName evidence="2">Helix-turn-helix domain</fullName>
    </submittedName>
</protein>
<dbReference type="PROSITE" id="PS50943">
    <property type="entry name" value="HTH_CROC1"/>
    <property type="match status" value="1"/>
</dbReference>
<evidence type="ECO:0000313" key="2">
    <source>
        <dbReference type="EMBL" id="AQS39760.1"/>
    </source>
</evidence>
<dbReference type="STRING" id="225848.Sps_04677"/>
<dbReference type="InterPro" id="IPR015927">
    <property type="entry name" value="Peptidase_S24_S26A/B/C"/>
</dbReference>
<accession>A0A1S6HW15</accession>
<dbReference type="InterPro" id="IPR001387">
    <property type="entry name" value="Cro/C1-type_HTH"/>
</dbReference>
<reference evidence="2 3" key="1">
    <citation type="submission" date="2016-03" db="EMBL/GenBank/DDBJ databases">
        <title>Complete genome sequence of Shewanella psychrophila WP2, a deep sea bacterium isolated from west Pacific sediment.</title>
        <authorList>
            <person name="Xu G."/>
            <person name="Jian H."/>
        </authorList>
    </citation>
    <scope>NUCLEOTIDE SEQUENCE [LARGE SCALE GENOMIC DNA]</scope>
    <source>
        <strain evidence="2 3">WP2</strain>
    </source>
</reference>
<gene>
    <name evidence="2" type="ORF">Sps_04677</name>
</gene>
<dbReference type="InterPro" id="IPR036286">
    <property type="entry name" value="LexA/Signal_pep-like_sf"/>
</dbReference>
<dbReference type="CDD" id="cd00093">
    <property type="entry name" value="HTH_XRE"/>
    <property type="match status" value="1"/>
</dbReference>